<keyword evidence="3" id="KW-1185">Reference proteome</keyword>
<protein>
    <submittedName>
        <fullName evidence="2">DUF402 domain-containing protein</fullName>
    </submittedName>
</protein>
<feature type="domain" description="DUF402" evidence="1">
    <location>
        <begin position="33"/>
        <end position="160"/>
    </location>
</feature>
<dbReference type="EMBL" id="SOPW01000005">
    <property type="protein sequence ID" value="TFB22856.1"/>
    <property type="molecule type" value="Genomic_DNA"/>
</dbReference>
<dbReference type="InterPro" id="IPR007295">
    <property type="entry name" value="DUF402"/>
</dbReference>
<evidence type="ECO:0000313" key="2">
    <source>
        <dbReference type="EMBL" id="TFB22856.1"/>
    </source>
</evidence>
<dbReference type="Proteomes" id="UP000297975">
    <property type="component" value="Unassembled WGS sequence"/>
</dbReference>
<dbReference type="PANTHER" id="PTHR41271">
    <property type="entry name" value="DUF402 DOMAIN-CONTAINING PROTEIN"/>
    <property type="match status" value="1"/>
</dbReference>
<dbReference type="PANTHER" id="PTHR41271:SF1">
    <property type="entry name" value="DUF402 DOMAIN-CONTAINING PROTEIN"/>
    <property type="match status" value="1"/>
</dbReference>
<dbReference type="Gene3D" id="2.40.380.10">
    <property type="entry name" value="FomD-like"/>
    <property type="match status" value="1"/>
</dbReference>
<reference evidence="2 3" key="1">
    <citation type="submission" date="2019-03" db="EMBL/GenBank/DDBJ databases">
        <authorList>
            <person name="He R.-H."/>
        </authorList>
    </citation>
    <scope>NUCLEOTIDE SEQUENCE [LARGE SCALE GENOMIC DNA]</scope>
    <source>
        <strain evidence="3">SH 714</strain>
    </source>
</reference>
<name>A0A4Y8IQB0_9BACI</name>
<dbReference type="RefSeq" id="WP_134339588.1">
    <property type="nucleotide sequence ID" value="NZ_SOPW01000005.1"/>
</dbReference>
<evidence type="ECO:0000259" key="1">
    <source>
        <dbReference type="Pfam" id="PF04167"/>
    </source>
</evidence>
<organism evidence="2 3">
    <name type="scientific">Filobacillus milosensis</name>
    <dbReference type="NCBI Taxonomy" id="94137"/>
    <lineage>
        <taxon>Bacteria</taxon>
        <taxon>Bacillati</taxon>
        <taxon>Bacillota</taxon>
        <taxon>Bacilli</taxon>
        <taxon>Bacillales</taxon>
        <taxon>Bacillaceae</taxon>
        <taxon>Filobacillus</taxon>
    </lineage>
</organism>
<comment type="caution">
    <text evidence="2">The sequence shown here is derived from an EMBL/GenBank/DDBJ whole genome shotgun (WGS) entry which is preliminary data.</text>
</comment>
<gene>
    <name evidence="2" type="ORF">E3U55_06355</name>
</gene>
<dbReference type="AlphaFoldDB" id="A0A4Y8IQB0"/>
<dbReference type="SUPFAM" id="SSF159234">
    <property type="entry name" value="FomD-like"/>
    <property type="match status" value="1"/>
</dbReference>
<evidence type="ECO:0000313" key="3">
    <source>
        <dbReference type="Proteomes" id="UP000297975"/>
    </source>
</evidence>
<dbReference type="InterPro" id="IPR035930">
    <property type="entry name" value="FomD-like_sf"/>
</dbReference>
<sequence length="176" mass="20788">MLKRKYADRRHWSRILENGYYQKYVKTSEYSGYITLFTMKSVQEKLTFTYGDEEVCVVDNGYAWMQHFPDDDFYSVTTSFNEMGEPVQFYFDICRGIGTEDGVPYLDDLFVDVVYLPSGKVIVLDEDELDEALEQQEIDEDHYQFAQTTTQQVIQKLEEGYIPEIDLAKEHKKLFK</sequence>
<dbReference type="Pfam" id="PF04167">
    <property type="entry name" value="DUF402"/>
    <property type="match status" value="1"/>
</dbReference>
<accession>A0A4Y8IQB0</accession>
<proteinExistence type="predicted"/>
<dbReference type="OrthoDB" id="2002222at2"/>